<accession>A0ABT9IXT6</accession>
<dbReference type="Pfam" id="PF02567">
    <property type="entry name" value="PhzC-PhzF"/>
    <property type="match status" value="1"/>
</dbReference>
<evidence type="ECO:0000256" key="1">
    <source>
        <dbReference type="ARBA" id="ARBA00008270"/>
    </source>
</evidence>
<proteinExistence type="inferred from homology"/>
<dbReference type="EMBL" id="JAVAMP010000002">
    <property type="protein sequence ID" value="MDP5273932.1"/>
    <property type="molecule type" value="Genomic_DNA"/>
</dbReference>
<dbReference type="Proteomes" id="UP001231941">
    <property type="component" value="Unassembled WGS sequence"/>
</dbReference>
<sequence>MRKVRVYHVDAFTKEQFGGNPAGVVLGADSLSMNEMQKVANELNLSETAFLYKTENAEADFRVRYFTPTNEINFCGHATIGLSWLLASNLGWTKKKDRIVLDTNIGLVPVKWHKDGELVTAVEMTQVAPKVNDFNIERSKIAEILGVHENDIDKRYPIKIANTGNWHLLIPIIDQKAIDAAKPNFEKLARLNQIHNVDTTHLFTFTPEEQEYDLYTRDFLPALGVNEDPVTGAANGALSGYLVLENILDPTIKHTLKIAQGHTMGRPGMLYVTVEPGKTHPIIKVAGSAVVTIEGTLNLQPSSSKENLALSESFHISR</sequence>
<keyword evidence="4" id="KW-1185">Reference proteome</keyword>
<dbReference type="PANTHER" id="PTHR13774">
    <property type="entry name" value="PHENAZINE BIOSYNTHESIS PROTEIN"/>
    <property type="match status" value="1"/>
</dbReference>
<gene>
    <name evidence="3" type="ORF">Q5Y73_07435</name>
</gene>
<dbReference type="RefSeq" id="WP_305991227.1">
    <property type="nucleotide sequence ID" value="NZ_JAVAMP010000002.1"/>
</dbReference>
<evidence type="ECO:0000313" key="3">
    <source>
        <dbReference type="EMBL" id="MDP5273932.1"/>
    </source>
</evidence>
<protein>
    <submittedName>
        <fullName evidence="3">PhzF family phenazine biosynthesis protein</fullName>
    </submittedName>
</protein>
<evidence type="ECO:0000256" key="2">
    <source>
        <dbReference type="ARBA" id="ARBA00023235"/>
    </source>
</evidence>
<organism evidence="3 4">
    <name type="scientific">Chengkuizengella axinellae</name>
    <dbReference type="NCBI Taxonomy" id="3064388"/>
    <lineage>
        <taxon>Bacteria</taxon>
        <taxon>Bacillati</taxon>
        <taxon>Bacillota</taxon>
        <taxon>Bacilli</taxon>
        <taxon>Bacillales</taxon>
        <taxon>Paenibacillaceae</taxon>
        <taxon>Chengkuizengella</taxon>
    </lineage>
</organism>
<name>A0ABT9IXT6_9BACL</name>
<evidence type="ECO:0000313" key="4">
    <source>
        <dbReference type="Proteomes" id="UP001231941"/>
    </source>
</evidence>
<reference evidence="3 4" key="1">
    <citation type="submission" date="2023-08" db="EMBL/GenBank/DDBJ databases">
        <authorList>
            <person name="Park J.-S."/>
        </authorList>
    </citation>
    <scope>NUCLEOTIDE SEQUENCE [LARGE SCALE GENOMIC DNA]</scope>
    <source>
        <strain evidence="3 4">2205SS18-9</strain>
    </source>
</reference>
<dbReference type="PIRSF" id="PIRSF016184">
    <property type="entry name" value="PhzC_PhzF"/>
    <property type="match status" value="1"/>
</dbReference>
<dbReference type="SUPFAM" id="SSF54506">
    <property type="entry name" value="Diaminopimelate epimerase-like"/>
    <property type="match status" value="1"/>
</dbReference>
<dbReference type="InterPro" id="IPR003719">
    <property type="entry name" value="Phenazine_PhzF-like"/>
</dbReference>
<dbReference type="PANTHER" id="PTHR13774:SF39">
    <property type="entry name" value="BIOSYNTHESIS PROTEIN, PUTATIVE-RELATED"/>
    <property type="match status" value="1"/>
</dbReference>
<comment type="similarity">
    <text evidence="1">Belongs to the PhzF family.</text>
</comment>
<dbReference type="NCBIfam" id="TIGR00654">
    <property type="entry name" value="PhzF_family"/>
    <property type="match status" value="1"/>
</dbReference>
<comment type="caution">
    <text evidence="3">The sequence shown here is derived from an EMBL/GenBank/DDBJ whole genome shotgun (WGS) entry which is preliminary data.</text>
</comment>
<dbReference type="Gene3D" id="3.10.310.10">
    <property type="entry name" value="Diaminopimelate Epimerase, Chain A, domain 1"/>
    <property type="match status" value="2"/>
</dbReference>
<keyword evidence="2" id="KW-0413">Isomerase</keyword>